<dbReference type="AlphaFoldDB" id="C6H2Y7"/>
<dbReference type="Pfam" id="PF00171">
    <property type="entry name" value="Aldedh"/>
    <property type="match status" value="1"/>
</dbReference>
<comment type="similarity">
    <text evidence="1 5">Belongs to the aldehyde dehydrogenase family.</text>
</comment>
<dbReference type="CDD" id="cd07135">
    <property type="entry name" value="ALDH_F14-YMR110C"/>
    <property type="match status" value="1"/>
</dbReference>
<evidence type="ECO:0000256" key="2">
    <source>
        <dbReference type="ARBA" id="ARBA00022746"/>
    </source>
</evidence>
<dbReference type="InterPro" id="IPR016161">
    <property type="entry name" value="Ald_DH/histidinol_DH"/>
</dbReference>
<evidence type="ECO:0000256" key="3">
    <source>
        <dbReference type="ARBA" id="ARBA00023002"/>
    </source>
</evidence>
<feature type="active site" evidence="6">
    <location>
        <position position="258"/>
    </location>
</feature>
<accession>C6H2Y7</accession>
<evidence type="ECO:0000313" key="9">
    <source>
        <dbReference type="Proteomes" id="UP000002624"/>
    </source>
</evidence>
<dbReference type="InterPro" id="IPR016162">
    <property type="entry name" value="Ald_DH_N"/>
</dbReference>
<dbReference type="PANTHER" id="PTHR43570:SF11">
    <property type="entry name" value="ALDEHYDE DEHYDROGENASE"/>
    <property type="match status" value="1"/>
</dbReference>
<keyword evidence="3 5" id="KW-0560">Oxidoreductase</keyword>
<organism evidence="8 9">
    <name type="scientific">Ajellomyces capsulatus (strain H143)</name>
    <name type="common">Darling's disease fungus</name>
    <name type="synonym">Histoplasma capsulatum</name>
    <dbReference type="NCBI Taxonomy" id="544712"/>
    <lineage>
        <taxon>Eukaryota</taxon>
        <taxon>Fungi</taxon>
        <taxon>Dikarya</taxon>
        <taxon>Ascomycota</taxon>
        <taxon>Pezizomycotina</taxon>
        <taxon>Eurotiomycetes</taxon>
        <taxon>Eurotiomycetidae</taxon>
        <taxon>Onygenales</taxon>
        <taxon>Ajellomycetaceae</taxon>
        <taxon>Histoplasma</taxon>
    </lineage>
</organism>
<reference evidence="9" key="1">
    <citation type="submission" date="2009-05" db="EMBL/GenBank/DDBJ databases">
        <title>The genome sequence of Ajellomyces capsulatus strain H143.</title>
        <authorList>
            <person name="Champion M."/>
            <person name="Cuomo C.A."/>
            <person name="Ma L.-J."/>
            <person name="Henn M.R."/>
            <person name="Sil A."/>
            <person name="Goldman B."/>
            <person name="Young S.K."/>
            <person name="Kodira C.D."/>
            <person name="Zeng Q."/>
            <person name="Koehrsen M."/>
            <person name="Alvarado L."/>
            <person name="Berlin A.M."/>
            <person name="Borenstein D."/>
            <person name="Chen Z."/>
            <person name="Engels R."/>
            <person name="Freedman E."/>
            <person name="Gellesch M."/>
            <person name="Goldberg J."/>
            <person name="Griggs A."/>
            <person name="Gujja S."/>
            <person name="Heiman D.I."/>
            <person name="Hepburn T.A."/>
            <person name="Howarth C."/>
            <person name="Jen D."/>
            <person name="Larson L."/>
            <person name="Lewis B."/>
            <person name="Mehta T."/>
            <person name="Park D."/>
            <person name="Pearson M."/>
            <person name="Roberts A."/>
            <person name="Saif S."/>
            <person name="Shea T.D."/>
            <person name="Shenoy N."/>
            <person name="Sisk P."/>
            <person name="Stolte C."/>
            <person name="Sykes S."/>
            <person name="Walk T."/>
            <person name="White J."/>
            <person name="Yandava C."/>
            <person name="Klein B."/>
            <person name="McEwen J.G."/>
            <person name="Puccia R."/>
            <person name="Goldman G.H."/>
            <person name="Felipe M.S."/>
            <person name="Nino-Vega G."/>
            <person name="San-Blas G."/>
            <person name="Taylor J.W."/>
            <person name="Mendoza L."/>
            <person name="Galagan J.E."/>
            <person name="Nusbaum C."/>
            <person name="Birren B.W."/>
        </authorList>
    </citation>
    <scope>NUCLEOTIDE SEQUENCE [LARGE SCALE GENOMIC DNA]</scope>
    <source>
        <strain evidence="9">H143</strain>
    </source>
</reference>
<dbReference type="GO" id="GO:0004029">
    <property type="term" value="F:aldehyde dehydrogenase (NAD+) activity"/>
    <property type="evidence" value="ECO:0007669"/>
    <property type="project" value="TreeGrafter"/>
</dbReference>
<evidence type="ECO:0000256" key="4">
    <source>
        <dbReference type="ARBA" id="ARBA00023027"/>
    </source>
</evidence>
<dbReference type="HOGENOM" id="CLU_005391_3_1_1"/>
<dbReference type="Gene3D" id="3.40.605.10">
    <property type="entry name" value="Aldehyde Dehydrogenase, Chain A, domain 1"/>
    <property type="match status" value="1"/>
</dbReference>
<feature type="domain" description="Aldehyde dehydrogenase" evidence="7">
    <location>
        <begin position="15"/>
        <end position="443"/>
    </location>
</feature>
<keyword evidence="4" id="KW-0520">NAD</keyword>
<evidence type="ECO:0000256" key="6">
    <source>
        <dbReference type="PIRSR" id="PIRSR036492-1"/>
    </source>
</evidence>
<gene>
    <name evidence="8" type="ORF">HCDG_01069</name>
</gene>
<dbReference type="eggNOG" id="KOG2456">
    <property type="taxonomic scope" value="Eukaryota"/>
</dbReference>
<dbReference type="OrthoDB" id="440325at2759"/>
<protein>
    <recommendedName>
        <fullName evidence="5">Aldehyde dehydrogenase</fullName>
    </recommendedName>
</protein>
<dbReference type="STRING" id="544712.C6H2Y7"/>
<evidence type="ECO:0000313" key="8">
    <source>
        <dbReference type="EMBL" id="EER45490.1"/>
    </source>
</evidence>
<dbReference type="FunFam" id="3.40.309.10:FF:000025">
    <property type="entry name" value="Aldehyde dehydrogenase"/>
    <property type="match status" value="1"/>
</dbReference>
<name>C6H2Y7_AJECH</name>
<dbReference type="InterPro" id="IPR016163">
    <property type="entry name" value="Ald_DH_C"/>
</dbReference>
<sequence length="531" mass="58600">MATVDLPTLQFTPVEEIPAKVRKVRTTFFQHKTRPIEFRMQQLRKLYWALKDREHLVVEALYRDLGKPKYETYVSEINIVENDIVFIQKNVAKWAKDEKAQNIDMPFTLMKPRIRKDPLGCVLVIGAFNVPFSLNILPLIGAIAAGNTVVVKPSESSPNCAAVLQEIIEAAIDPDVVSVVQGGATETQALLAERWDKICFTGNATVGRIVAQAAAPNLTPVLLELGGRNPAFITKKADVRLAARRLFWAKTFNAGQICLSQNYILVDKEIVSQLVTEFGKVWKEFYPDGVKASPDFCRIINDAAFRRIKDMIDSTKGKILLGGTMDEKERFIEPTLVQVDSADDPLVRWETFGPIITILPVGDLDEAIRISNDVDNTPLAAYAFGTKKEVEKVLSCVRSGGATINDTYMHGIIPNVPFGGVGESGSGAYHGRSSFDAFVHRRSIATTPGWVERMLSVRYPPYAGKLRSTLRSGTVAPNFDRSGRTTTGFWGWIIWFITFGGGANKSGASRAAVAVVAAIALNYYIKRGVKV</sequence>
<dbReference type="PANTHER" id="PTHR43570">
    <property type="entry name" value="ALDEHYDE DEHYDROGENASE"/>
    <property type="match status" value="1"/>
</dbReference>
<dbReference type="VEuPathDB" id="FungiDB:HCDG_01069"/>
<dbReference type="OMA" id="EIDWCKQ"/>
<dbReference type="EMBL" id="GG692419">
    <property type="protein sequence ID" value="EER45490.1"/>
    <property type="molecule type" value="Genomic_DNA"/>
</dbReference>
<evidence type="ECO:0000256" key="1">
    <source>
        <dbReference type="ARBA" id="ARBA00009986"/>
    </source>
</evidence>
<feature type="active site" evidence="6">
    <location>
        <position position="224"/>
    </location>
</feature>
<dbReference type="FunFam" id="3.40.605.10:FF:000004">
    <property type="entry name" value="Aldehyde dehydrogenase"/>
    <property type="match status" value="1"/>
</dbReference>
<dbReference type="Proteomes" id="UP000002624">
    <property type="component" value="Unassembled WGS sequence"/>
</dbReference>
<dbReference type="GO" id="GO:0016117">
    <property type="term" value="P:carotenoid biosynthetic process"/>
    <property type="evidence" value="ECO:0007669"/>
    <property type="project" value="UniProtKB-KW"/>
</dbReference>
<dbReference type="SUPFAM" id="SSF53720">
    <property type="entry name" value="ALDH-like"/>
    <property type="match status" value="1"/>
</dbReference>
<proteinExistence type="inferred from homology"/>
<dbReference type="InterPro" id="IPR015590">
    <property type="entry name" value="Aldehyde_DH_dom"/>
</dbReference>
<dbReference type="GO" id="GO:0006081">
    <property type="term" value="P:aldehyde metabolic process"/>
    <property type="evidence" value="ECO:0007669"/>
    <property type="project" value="InterPro"/>
</dbReference>
<evidence type="ECO:0000259" key="7">
    <source>
        <dbReference type="Pfam" id="PF00171"/>
    </source>
</evidence>
<evidence type="ECO:0000256" key="5">
    <source>
        <dbReference type="PIRNR" id="PIRNR036492"/>
    </source>
</evidence>
<dbReference type="Gene3D" id="3.40.309.10">
    <property type="entry name" value="Aldehyde Dehydrogenase, Chain A, domain 2"/>
    <property type="match status" value="1"/>
</dbReference>
<dbReference type="GO" id="GO:0005737">
    <property type="term" value="C:cytoplasm"/>
    <property type="evidence" value="ECO:0007669"/>
    <property type="project" value="TreeGrafter"/>
</dbReference>
<dbReference type="PIRSF" id="PIRSF036492">
    <property type="entry name" value="ALDH"/>
    <property type="match status" value="1"/>
</dbReference>
<keyword evidence="2" id="KW-0125">Carotenoid biosynthesis</keyword>
<dbReference type="InterPro" id="IPR012394">
    <property type="entry name" value="Aldehyde_DH_NAD(P)"/>
</dbReference>